<dbReference type="SUPFAM" id="SSF52540">
    <property type="entry name" value="P-loop containing nucleoside triphosphate hydrolases"/>
    <property type="match status" value="1"/>
</dbReference>
<evidence type="ECO:0000313" key="3">
    <source>
        <dbReference type="Proteomes" id="UP001470230"/>
    </source>
</evidence>
<dbReference type="PANTHER" id="PTHR22605:SF1">
    <property type="entry name" value="RZ-TYPE DOMAIN-CONTAINING PROTEIN"/>
    <property type="match status" value="1"/>
</dbReference>
<dbReference type="PANTHER" id="PTHR22605">
    <property type="entry name" value="RZ-TYPE DOMAIN-CONTAINING PROTEIN"/>
    <property type="match status" value="1"/>
</dbReference>
<proteinExistence type="predicted"/>
<protein>
    <recommendedName>
        <fullName evidence="1">ORC1/DEAH AAA+ ATPase domain-containing protein</fullName>
    </recommendedName>
</protein>
<dbReference type="InterPro" id="IPR049945">
    <property type="entry name" value="AAA_22"/>
</dbReference>
<sequence>MNAEKFMKKIENLPDKDRLLISQINDVAKVIARFKGPILSQLVYENERGVQCNVRRLLVGLLIEAAITNCGLPYMPPIDGNDKQRLKRIKEFISRQEHILTICNPAGRADDQNYSIIVNEELDFIKLLVELDYLPKDSIDVIKLLNENKINKNDERITQIDNIKNAVKSSLIFVEPNWKKQEFPDELFKILADTLNIQCYNTDIYKITMIVHTWRSLSDEDRDELQKEWEENIQDIKKYARNKHKIEYSQIIRYIYKDSKNKNPNFLRRKRIWYDVQDQLLNEKLFDINETEDKQNNQNTIFVSKNIFQFISNCEKYLQNANSMMLKYALTSQNIKLIIQLACRIYSNVPIVLMGETGCGKTFTMKFLSEIIGKNVELIHYVFDSRTNEESLRTFISAKIQNIANERSRKLKDKLKEASEDQKIPAAVVASIQYLIQDNEAILSDFDDIKNKINEFIKDNDKRSLAKYDVIIDGEVEGFRNYILFNLDKLYREIELEQKSYLFFFDEVNTAPCQWFIKEIILDRYFEGKVLPNYIHFVCAVNPSRKMNNNLENVHDALTPIYKNESQDNRNNLVYEVNQMSESFVPYLFPSDPDRNYGSYGSNSNDKENEEEKRDDEHIKKDLFDINLNSEFDVAIDKIVESEFSMMTHPFVTELASEDYLTKIGDKHHFSTTSMFSTSFDFTFFNSLLNDSKKSFVYSRSLTRFLSRIIIFCCRLSYHEIYKDESFSSIRDVERCMQIMRWAYKFGIYERLENNLSFENAIKRIRRAFIIGLSVSFWIRLSDQKPSPHEDSFRKKFIDNVCEYWEKLLNWDAAAEVKDSFPAPNYNEWKDIIDKECKKYADIFVDDDECVSKNEALSENIWVSFICIMNNIPLWIIGKPETSKSLAINIVINKLLSQNSRSEKITKCPPLVLQTFTCSNTTTSEDIMYDIGKLVDRSNMYNNNYII</sequence>
<accession>A0ABR2GSD3</accession>
<keyword evidence="3" id="KW-1185">Reference proteome</keyword>
<dbReference type="Proteomes" id="UP001470230">
    <property type="component" value="Unassembled WGS sequence"/>
</dbReference>
<comment type="caution">
    <text evidence="2">The sequence shown here is derived from an EMBL/GenBank/DDBJ whole genome shotgun (WGS) entry which is preliminary data.</text>
</comment>
<reference evidence="2 3" key="1">
    <citation type="submission" date="2024-04" db="EMBL/GenBank/DDBJ databases">
        <title>Tritrichomonas musculus Genome.</title>
        <authorList>
            <person name="Alves-Ferreira E."/>
            <person name="Grigg M."/>
            <person name="Lorenzi H."/>
            <person name="Galac M."/>
        </authorList>
    </citation>
    <scope>NUCLEOTIDE SEQUENCE [LARGE SCALE GENOMIC DNA]</scope>
    <source>
        <strain evidence="2 3">EAF2021</strain>
    </source>
</reference>
<organism evidence="2 3">
    <name type="scientific">Tritrichomonas musculus</name>
    <dbReference type="NCBI Taxonomy" id="1915356"/>
    <lineage>
        <taxon>Eukaryota</taxon>
        <taxon>Metamonada</taxon>
        <taxon>Parabasalia</taxon>
        <taxon>Tritrichomonadida</taxon>
        <taxon>Tritrichomonadidae</taxon>
        <taxon>Tritrichomonas</taxon>
    </lineage>
</organism>
<evidence type="ECO:0000259" key="1">
    <source>
        <dbReference type="Pfam" id="PF13401"/>
    </source>
</evidence>
<evidence type="ECO:0000313" key="2">
    <source>
        <dbReference type="EMBL" id="KAK8836786.1"/>
    </source>
</evidence>
<dbReference type="Gene3D" id="3.40.50.300">
    <property type="entry name" value="P-loop containing nucleotide triphosphate hydrolases"/>
    <property type="match status" value="1"/>
</dbReference>
<gene>
    <name evidence="2" type="ORF">M9Y10_037308</name>
</gene>
<dbReference type="Pfam" id="PF13401">
    <property type="entry name" value="AAA_22"/>
    <property type="match status" value="1"/>
</dbReference>
<dbReference type="EMBL" id="JAPFFF010000063">
    <property type="protein sequence ID" value="KAK8836786.1"/>
    <property type="molecule type" value="Genomic_DNA"/>
</dbReference>
<dbReference type="InterPro" id="IPR027417">
    <property type="entry name" value="P-loop_NTPase"/>
</dbReference>
<name>A0ABR2GSD3_9EUKA</name>
<feature type="domain" description="ORC1/DEAH AAA+ ATPase" evidence="1">
    <location>
        <begin position="351"/>
        <end position="449"/>
    </location>
</feature>
<dbReference type="InterPro" id="IPR031248">
    <property type="entry name" value="RNF213"/>
</dbReference>